<dbReference type="PANTHER" id="PTHR13071">
    <property type="entry name" value="MITOCHONDRIAL 28S RIBOSOMAL PROTEIN S22"/>
    <property type="match status" value="1"/>
</dbReference>
<keyword evidence="2" id="KW-1185">Reference proteome</keyword>
<dbReference type="PANTHER" id="PTHR13071:SF4">
    <property type="entry name" value="SMALL RIBOSOMAL SUBUNIT PROTEIN MS22"/>
    <property type="match status" value="1"/>
</dbReference>
<dbReference type="EMBL" id="CH991560">
    <property type="protein sequence ID" value="EDQ87276.1"/>
    <property type="molecule type" value="Genomic_DNA"/>
</dbReference>
<gene>
    <name evidence="1" type="ORF">MONBRDRAFT_33445</name>
</gene>
<dbReference type="GO" id="GO:0003735">
    <property type="term" value="F:structural constituent of ribosome"/>
    <property type="evidence" value="ECO:0000318"/>
    <property type="project" value="GO_Central"/>
</dbReference>
<accession>A9V5G0</accession>
<dbReference type="KEGG" id="mbr:MONBRDRAFT_33445"/>
<dbReference type="Proteomes" id="UP000001357">
    <property type="component" value="Unassembled WGS sequence"/>
</dbReference>
<dbReference type="Pfam" id="PF10245">
    <property type="entry name" value="MRP-S22"/>
    <property type="match status" value="1"/>
</dbReference>
<dbReference type="RefSeq" id="XP_001747889.1">
    <property type="nucleotide sequence ID" value="XM_001747837.1"/>
</dbReference>
<sequence>MNRLAISIRPVAALSSAVLASAGRSAPRTARQQVRHKGKVTTVKDHFRKLRAPKRHHGEALSSRDKFIYHLGTSANGRVGPAVVAVDSHGPHVVGPPEAEGSFNKQYIYMDDEQVDEYLADVRRAFEFPVHEEDVALAPEAQVLGQDPEAGNNRFRFVFVDTSKGPSNTEREIRIRETDGTLRTANSEERDQYLTEFVAGHKKSVRAPPMCREPALTRLIGENQHRHLLDAVTATQYPYQKDYREVHARVYEDVETRKLYSLMQDTVHWPSFLLWLVDTEQTDGLLTMLLSAERLEDAVKLSILQTTGSVPETLTQQHMDSFKAFVDGRVSEFNKTHAARLLSAAASLKNASAAPAAPQA</sequence>
<dbReference type="InterPro" id="IPR019374">
    <property type="entry name" value="Ribosomal_mS22"/>
</dbReference>
<dbReference type="InParanoid" id="A9V5G0"/>
<protein>
    <submittedName>
        <fullName evidence="1">Uncharacterized protein</fullName>
    </submittedName>
</protein>
<dbReference type="GeneID" id="5893115"/>
<dbReference type="STRING" id="81824.A9V5G0"/>
<evidence type="ECO:0000313" key="1">
    <source>
        <dbReference type="EMBL" id="EDQ87276.1"/>
    </source>
</evidence>
<organism evidence="1 2">
    <name type="scientific">Monosiga brevicollis</name>
    <name type="common">Choanoflagellate</name>
    <dbReference type="NCBI Taxonomy" id="81824"/>
    <lineage>
        <taxon>Eukaryota</taxon>
        <taxon>Choanoflagellata</taxon>
        <taxon>Craspedida</taxon>
        <taxon>Salpingoecidae</taxon>
        <taxon>Monosiga</taxon>
    </lineage>
</organism>
<dbReference type="GO" id="GO:0005763">
    <property type="term" value="C:mitochondrial small ribosomal subunit"/>
    <property type="evidence" value="ECO:0000318"/>
    <property type="project" value="GO_Central"/>
</dbReference>
<dbReference type="eggNOG" id="KOG3890">
    <property type="taxonomic scope" value="Eukaryota"/>
</dbReference>
<dbReference type="AlphaFoldDB" id="A9V5G0"/>
<reference evidence="1 2" key="1">
    <citation type="journal article" date="2008" name="Nature">
        <title>The genome of the choanoflagellate Monosiga brevicollis and the origin of metazoans.</title>
        <authorList>
            <consortium name="JGI Sequencing"/>
            <person name="King N."/>
            <person name="Westbrook M.J."/>
            <person name="Young S.L."/>
            <person name="Kuo A."/>
            <person name="Abedin M."/>
            <person name="Chapman J."/>
            <person name="Fairclough S."/>
            <person name="Hellsten U."/>
            <person name="Isogai Y."/>
            <person name="Letunic I."/>
            <person name="Marr M."/>
            <person name="Pincus D."/>
            <person name="Putnam N."/>
            <person name="Rokas A."/>
            <person name="Wright K.J."/>
            <person name="Zuzow R."/>
            <person name="Dirks W."/>
            <person name="Good M."/>
            <person name="Goodstein D."/>
            <person name="Lemons D."/>
            <person name="Li W."/>
            <person name="Lyons J.B."/>
            <person name="Morris A."/>
            <person name="Nichols S."/>
            <person name="Richter D.J."/>
            <person name="Salamov A."/>
            <person name="Bork P."/>
            <person name="Lim W.A."/>
            <person name="Manning G."/>
            <person name="Miller W.T."/>
            <person name="McGinnis W."/>
            <person name="Shapiro H."/>
            <person name="Tjian R."/>
            <person name="Grigoriev I.V."/>
            <person name="Rokhsar D."/>
        </authorList>
    </citation>
    <scope>NUCLEOTIDE SEQUENCE [LARGE SCALE GENOMIC DNA]</scope>
    <source>
        <strain evidence="2">MX1 / ATCC 50154</strain>
    </source>
</reference>
<name>A9V5G0_MONBE</name>
<evidence type="ECO:0000313" key="2">
    <source>
        <dbReference type="Proteomes" id="UP000001357"/>
    </source>
</evidence>
<proteinExistence type="predicted"/>